<keyword evidence="1" id="KW-0812">Transmembrane</keyword>
<dbReference type="EMBL" id="JAPFAR010000148">
    <property type="protein sequence ID" value="MDI3349862.1"/>
    <property type="molecule type" value="Genomic_DNA"/>
</dbReference>
<comment type="caution">
    <text evidence="2">The sequence shown here is derived from an EMBL/GenBank/DDBJ whole genome shotgun (WGS) entry which is preliminary data.</text>
</comment>
<dbReference type="GeneID" id="80703710"/>
<dbReference type="Proteomes" id="UP001162175">
    <property type="component" value="Unassembled WGS sequence"/>
</dbReference>
<evidence type="ECO:0000313" key="2">
    <source>
        <dbReference type="EMBL" id="MDI3349862.1"/>
    </source>
</evidence>
<gene>
    <name evidence="2" type="ORF">DCBHLPFO_00384</name>
</gene>
<feature type="transmembrane region" description="Helical" evidence="1">
    <location>
        <begin position="107"/>
        <end position="127"/>
    </location>
</feature>
<name>A0AA43QX94_MYCAR</name>
<evidence type="ECO:0000256" key="1">
    <source>
        <dbReference type="SAM" id="Phobius"/>
    </source>
</evidence>
<protein>
    <submittedName>
        <fullName evidence="2">Uncharacterized protein</fullName>
    </submittedName>
</protein>
<accession>A0AA43QX94</accession>
<reference evidence="2" key="1">
    <citation type="submission" date="2022-11" db="EMBL/GenBank/DDBJ databases">
        <title>Draft genome of Mycoplasma arginini isolated from fly.</title>
        <authorList>
            <person name="Severgnini M."/>
            <person name="Gioia G."/>
            <person name="Cremonesi P."/>
            <person name="Moroni P."/>
            <person name="Addis M.F."/>
            <person name="Castiglioni B."/>
        </authorList>
    </citation>
    <scope>NUCLEOTIDE SEQUENCE</scope>
    <source>
        <strain evidence="2">QMP CG1-1632</strain>
    </source>
</reference>
<dbReference type="AlphaFoldDB" id="A0AA43QX94"/>
<organism evidence="2 3">
    <name type="scientific">Mycoplasmopsis arginini</name>
    <name type="common">Mycoplasma arginini</name>
    <dbReference type="NCBI Taxonomy" id="2094"/>
    <lineage>
        <taxon>Bacteria</taxon>
        <taxon>Bacillati</taxon>
        <taxon>Mycoplasmatota</taxon>
        <taxon>Mycoplasmoidales</taxon>
        <taxon>Metamycoplasmataceae</taxon>
        <taxon>Mycoplasmopsis</taxon>
    </lineage>
</organism>
<proteinExistence type="predicted"/>
<evidence type="ECO:0000313" key="3">
    <source>
        <dbReference type="Proteomes" id="UP001162175"/>
    </source>
</evidence>
<keyword evidence="1" id="KW-1133">Transmembrane helix</keyword>
<keyword evidence="1" id="KW-0472">Membrane</keyword>
<dbReference type="KEGG" id="marg:MARG145_0752"/>
<dbReference type="RefSeq" id="WP_004415392.1">
    <property type="nucleotide sequence ID" value="NZ_AP014657.1"/>
</dbReference>
<sequence>MAQKQKDTRTLNYDPESDSISRIITEFQAYKKNAKFYKQYSEMEIFNFFQKMRFMNIMDEKNKDLIKETQKRQTQLQMKYQTYIEFDNWSESPLSSPAKPISKTKRILIVVFVILIQSIVLGLIIYLTKRAS</sequence>